<dbReference type="EMBL" id="JAWDGP010001388">
    <property type="protein sequence ID" value="KAK3792183.1"/>
    <property type="molecule type" value="Genomic_DNA"/>
</dbReference>
<reference evidence="1" key="1">
    <citation type="journal article" date="2023" name="G3 (Bethesda)">
        <title>A reference genome for the long-term kleptoplast-retaining sea slug Elysia crispata morphotype clarki.</title>
        <authorList>
            <person name="Eastman K.E."/>
            <person name="Pendleton A.L."/>
            <person name="Shaikh M.A."/>
            <person name="Suttiyut T."/>
            <person name="Ogas R."/>
            <person name="Tomko P."/>
            <person name="Gavelis G."/>
            <person name="Widhalm J.R."/>
            <person name="Wisecaver J.H."/>
        </authorList>
    </citation>
    <scope>NUCLEOTIDE SEQUENCE</scope>
    <source>
        <strain evidence="1">ECLA1</strain>
    </source>
</reference>
<evidence type="ECO:0000313" key="1">
    <source>
        <dbReference type="EMBL" id="KAK3792183.1"/>
    </source>
</evidence>
<gene>
    <name evidence="1" type="ORF">RRG08_012861</name>
</gene>
<keyword evidence="2" id="KW-1185">Reference proteome</keyword>
<dbReference type="PANTHER" id="PTHR46601">
    <property type="entry name" value="ULP_PROTEASE DOMAIN-CONTAINING PROTEIN"/>
    <property type="match status" value="1"/>
</dbReference>
<sequence>MSEDVIKLVKDFYGRSDIVYTMNEQLSKTAMSEDVIKLVKDFYVRSDIVYTMNDQLSKTAMSEDVIKLVKDFYVRSDIVYTMNEQLSKTAMSEDVIKLVKDFYGRSDIVYTMNEQLSKTAMSEDVIKLVKDFYVRSDIVYTMNDQLSKTAMSEDVIKLVKDFYGRSDIVYTMNEQLSKTAMSEDVIKLVKEFYGRSDIVYTMNEQLSKTAMSEDVIKLVKEFYVRSNIVYTMLGMKDEITIWTDGKKQKLRKFYLCMYIKEVYRMFQSAYPDIQIGFSKFASLRPQNVLLLKDQPEDQCKCKMHENFTLKLKALKIEYNDEFWQSYLCDGADLETECWRKECDKCKCGRLFLESKNAVLTFLRKVVEGLKHSDVGDCFILYTDGPSSEFKNKFTLKIIHEISQILQCEVRRQYFATSHGKGVVDGIGGAAKSAVRKRVLSKTGPVMQCASDFVREVRKDLPRVKVTEVTEEEISVNESKWKDVDKCPRYQKCALHILQQRHLQTVSNKQ</sequence>
<dbReference type="Proteomes" id="UP001283361">
    <property type="component" value="Unassembled WGS sequence"/>
</dbReference>
<organism evidence="1 2">
    <name type="scientific">Elysia crispata</name>
    <name type="common">lettuce slug</name>
    <dbReference type="NCBI Taxonomy" id="231223"/>
    <lineage>
        <taxon>Eukaryota</taxon>
        <taxon>Metazoa</taxon>
        <taxon>Spiralia</taxon>
        <taxon>Lophotrochozoa</taxon>
        <taxon>Mollusca</taxon>
        <taxon>Gastropoda</taxon>
        <taxon>Heterobranchia</taxon>
        <taxon>Euthyneura</taxon>
        <taxon>Panpulmonata</taxon>
        <taxon>Sacoglossa</taxon>
        <taxon>Placobranchoidea</taxon>
        <taxon>Plakobranchidae</taxon>
        <taxon>Elysia</taxon>
    </lineage>
</organism>
<dbReference type="Pfam" id="PF11918">
    <property type="entry name" value="Peptidase_S41_N"/>
    <property type="match status" value="1"/>
</dbReference>
<evidence type="ECO:0000313" key="2">
    <source>
        <dbReference type="Proteomes" id="UP001283361"/>
    </source>
</evidence>
<dbReference type="AlphaFoldDB" id="A0AAE1AQV1"/>
<accession>A0AAE1AQV1</accession>
<proteinExistence type="predicted"/>
<dbReference type="PANTHER" id="PTHR46601:SF2">
    <property type="entry name" value="UBIQUITIN-LIKE PROTEASE FAMILY PROFILE DOMAIN-CONTAINING PROTEIN"/>
    <property type="match status" value="1"/>
</dbReference>
<name>A0AAE1AQV1_9GAST</name>
<comment type="caution">
    <text evidence="1">The sequence shown here is derived from an EMBL/GenBank/DDBJ whole genome shotgun (WGS) entry which is preliminary data.</text>
</comment>
<protein>
    <submittedName>
        <fullName evidence="1">Uncharacterized protein</fullName>
    </submittedName>
</protein>